<dbReference type="HOGENOM" id="CLU_1428604_0_0_1"/>
<reference evidence="2" key="1">
    <citation type="journal article" date="2011" name="Proc. Natl. Acad. Sci. U.S.A.">
        <title>Obligate biotrophy features unraveled by the genomic analysis of rust fungi.</title>
        <authorList>
            <person name="Duplessis S."/>
            <person name="Cuomo C.A."/>
            <person name="Lin Y.-C."/>
            <person name="Aerts A."/>
            <person name="Tisserant E."/>
            <person name="Veneault-Fourrey C."/>
            <person name="Joly D.L."/>
            <person name="Hacquard S."/>
            <person name="Amselem J."/>
            <person name="Cantarel B.L."/>
            <person name="Chiu R."/>
            <person name="Coutinho P.M."/>
            <person name="Feau N."/>
            <person name="Field M."/>
            <person name="Frey P."/>
            <person name="Gelhaye E."/>
            <person name="Goldberg J."/>
            <person name="Grabherr M.G."/>
            <person name="Kodira C.D."/>
            <person name="Kohler A."/>
            <person name="Kuees U."/>
            <person name="Lindquist E.A."/>
            <person name="Lucas S.M."/>
            <person name="Mago R."/>
            <person name="Mauceli E."/>
            <person name="Morin E."/>
            <person name="Murat C."/>
            <person name="Pangilinan J.L."/>
            <person name="Park R."/>
            <person name="Pearson M."/>
            <person name="Quesneville H."/>
            <person name="Rouhier N."/>
            <person name="Sakthikumar S."/>
            <person name="Salamov A.A."/>
            <person name="Schmutz J."/>
            <person name="Selles B."/>
            <person name="Shapiro H."/>
            <person name="Tanguay P."/>
            <person name="Tuskan G.A."/>
            <person name="Henrissat B."/>
            <person name="Van de Peer Y."/>
            <person name="Rouze P."/>
            <person name="Ellis J.G."/>
            <person name="Dodds P.N."/>
            <person name="Schein J.E."/>
            <person name="Zhong S."/>
            <person name="Hamelin R.C."/>
            <person name="Grigoriev I.V."/>
            <person name="Szabo L.J."/>
            <person name="Martin F."/>
        </authorList>
    </citation>
    <scope>NUCLEOTIDE SEQUENCE [LARGE SCALE GENOMIC DNA]</scope>
    <source>
        <strain evidence="2">CRL 75-36-700-3 / race SCCL</strain>
    </source>
</reference>
<gene>
    <name evidence="1" type="ORF">PGTG_22730</name>
</gene>
<dbReference type="KEGG" id="pgr:PGTG_22730"/>
<evidence type="ECO:0000313" key="1">
    <source>
        <dbReference type="EMBL" id="EHS62905.1"/>
    </source>
</evidence>
<dbReference type="VEuPathDB" id="FungiDB:PGTG_22730"/>
<name>H6QVF1_PUCGT</name>
<dbReference type="STRING" id="418459.H6QVF1"/>
<keyword evidence="2" id="KW-1185">Reference proteome</keyword>
<dbReference type="AlphaFoldDB" id="H6QVF1"/>
<sequence length="190" mass="20948">MLPSPAWAVPTWSAWVEVIRFWDAFGRQGGVARPCSESRHSSWLQTLISRTKTPALTFCRSNLGTDLVTVSTPPQERTYPLGPDLVIGDCTAPLDDQAAGFHTTLSGQQARGVIDWRKPQATFIQWAQEDEGLCLVEEEEDGDLTSNSRIMKQSATLQKVNVTSVHREQGNVTFFMLIFNTPTSAGGGEH</sequence>
<dbReference type="InParanoid" id="H6QVF1"/>
<dbReference type="RefSeq" id="XP_003888512.1">
    <property type="nucleotide sequence ID" value="XM_003888463.1"/>
</dbReference>
<dbReference type="GeneID" id="13540834"/>
<accession>H6QVF1</accession>
<protein>
    <submittedName>
        <fullName evidence="1">Uncharacterized protein</fullName>
    </submittedName>
</protein>
<proteinExistence type="predicted"/>
<evidence type="ECO:0000313" key="2">
    <source>
        <dbReference type="Proteomes" id="UP000008783"/>
    </source>
</evidence>
<dbReference type="EMBL" id="DS178407">
    <property type="protein sequence ID" value="EHS62905.1"/>
    <property type="molecule type" value="Genomic_DNA"/>
</dbReference>
<organism evidence="1 2">
    <name type="scientific">Puccinia graminis f. sp. tritici (strain CRL 75-36-700-3 / race SCCL)</name>
    <name type="common">Black stem rust fungus</name>
    <dbReference type="NCBI Taxonomy" id="418459"/>
    <lineage>
        <taxon>Eukaryota</taxon>
        <taxon>Fungi</taxon>
        <taxon>Dikarya</taxon>
        <taxon>Basidiomycota</taxon>
        <taxon>Pucciniomycotina</taxon>
        <taxon>Pucciniomycetes</taxon>
        <taxon>Pucciniales</taxon>
        <taxon>Pucciniaceae</taxon>
        <taxon>Puccinia</taxon>
    </lineage>
</organism>
<dbReference type="OrthoDB" id="10367432at2759"/>
<dbReference type="Proteomes" id="UP000008783">
    <property type="component" value="Unassembled WGS sequence"/>
</dbReference>